<evidence type="ECO:0000313" key="2">
    <source>
        <dbReference type="EMBL" id="SDS52779.1"/>
    </source>
</evidence>
<dbReference type="Proteomes" id="UP000243207">
    <property type="component" value="Chromosome I"/>
</dbReference>
<organism evidence="2 3">
    <name type="scientific">Halopseudomonas xinjiangensis</name>
    <dbReference type="NCBI Taxonomy" id="487184"/>
    <lineage>
        <taxon>Bacteria</taxon>
        <taxon>Pseudomonadati</taxon>
        <taxon>Pseudomonadota</taxon>
        <taxon>Gammaproteobacteria</taxon>
        <taxon>Pseudomonadales</taxon>
        <taxon>Pseudomonadaceae</taxon>
        <taxon>Halopseudomonas</taxon>
    </lineage>
</organism>
<evidence type="ECO:0000256" key="1">
    <source>
        <dbReference type="SAM" id="Phobius"/>
    </source>
</evidence>
<dbReference type="EMBL" id="LT629736">
    <property type="protein sequence ID" value="SDS52779.1"/>
    <property type="molecule type" value="Genomic_DNA"/>
</dbReference>
<dbReference type="OrthoDB" id="5782056at2"/>
<dbReference type="RefSeq" id="WP_093393135.1">
    <property type="nucleotide sequence ID" value="NZ_LT629736.1"/>
</dbReference>
<keyword evidence="1" id="KW-0472">Membrane</keyword>
<feature type="transmembrane region" description="Helical" evidence="1">
    <location>
        <begin position="73"/>
        <end position="91"/>
    </location>
</feature>
<sequence>MARSRRTTPFEDFVTTLARLPWWASLSIGLIAWLILNPIANSPVPVPRAVTPNDMGGIVAGQLLRTFAFGGQYLIPLACVFGAIGSVFARARRNGE</sequence>
<proteinExistence type="predicted"/>
<evidence type="ECO:0000313" key="3">
    <source>
        <dbReference type="Proteomes" id="UP000243207"/>
    </source>
</evidence>
<gene>
    <name evidence="2" type="ORF">SAMN05216421_1690</name>
</gene>
<keyword evidence="1" id="KW-0812">Transmembrane</keyword>
<name>A0A1H1SZG2_9GAMM</name>
<keyword evidence="1" id="KW-1133">Transmembrane helix</keyword>
<reference evidence="3" key="1">
    <citation type="submission" date="2016-10" db="EMBL/GenBank/DDBJ databases">
        <authorList>
            <person name="Varghese N."/>
            <person name="Submissions S."/>
        </authorList>
    </citation>
    <scope>NUCLEOTIDE SEQUENCE [LARGE SCALE GENOMIC DNA]</scope>
    <source>
        <strain evidence="3">NRRL B-51270</strain>
    </source>
</reference>
<protein>
    <submittedName>
        <fullName evidence="2">Restriction system protein</fullName>
    </submittedName>
</protein>
<dbReference type="STRING" id="487184.SAMN05216421_1690"/>
<feature type="transmembrane region" description="Helical" evidence="1">
    <location>
        <begin position="20"/>
        <end position="40"/>
    </location>
</feature>
<keyword evidence="3" id="KW-1185">Reference proteome</keyword>
<accession>A0A1H1SZG2</accession>
<dbReference type="AlphaFoldDB" id="A0A1H1SZG2"/>